<evidence type="ECO:0000259" key="8">
    <source>
        <dbReference type="PROSITE" id="PS50921"/>
    </source>
</evidence>
<evidence type="ECO:0000256" key="2">
    <source>
        <dbReference type="ARBA" id="ARBA00023012"/>
    </source>
</evidence>
<organism evidence="9 10">
    <name type="scientific">Staphylococcus hyicus</name>
    <dbReference type="NCBI Taxonomy" id="1284"/>
    <lineage>
        <taxon>Bacteria</taxon>
        <taxon>Bacillati</taxon>
        <taxon>Bacillota</taxon>
        <taxon>Bacilli</taxon>
        <taxon>Bacillales</taxon>
        <taxon>Staphylococcaceae</taxon>
        <taxon>Staphylococcus</taxon>
    </lineage>
</organism>
<evidence type="ECO:0000259" key="7">
    <source>
        <dbReference type="PROSITE" id="PS50110"/>
    </source>
</evidence>
<keyword evidence="2" id="KW-0902">Two-component regulatory system</keyword>
<dbReference type="Gene3D" id="3.40.50.2300">
    <property type="match status" value="1"/>
</dbReference>
<dbReference type="InterPro" id="IPR001789">
    <property type="entry name" value="Sig_transdc_resp-reg_receiver"/>
</dbReference>
<dbReference type="Pfam" id="PF00072">
    <property type="entry name" value="Response_reg"/>
    <property type="match status" value="1"/>
</dbReference>
<keyword evidence="4" id="KW-0238">DNA-binding</keyword>
<dbReference type="STRING" id="1284.SHYC_01285"/>
<evidence type="ECO:0000256" key="3">
    <source>
        <dbReference type="ARBA" id="ARBA00023015"/>
    </source>
</evidence>
<dbReference type="GO" id="GO:0003677">
    <property type="term" value="F:DNA binding"/>
    <property type="evidence" value="ECO:0007669"/>
    <property type="project" value="UniProtKB-KW"/>
</dbReference>
<proteinExistence type="predicted"/>
<dbReference type="CDD" id="cd17534">
    <property type="entry name" value="REC_DC-like"/>
    <property type="match status" value="1"/>
</dbReference>
<evidence type="ECO:0000256" key="6">
    <source>
        <dbReference type="PROSITE-ProRule" id="PRU00169"/>
    </source>
</evidence>
<feature type="domain" description="Response regulatory" evidence="7">
    <location>
        <begin position="4"/>
        <end position="118"/>
    </location>
</feature>
<dbReference type="Proteomes" id="UP000285625">
    <property type="component" value="Unassembled WGS sequence"/>
</dbReference>
<evidence type="ECO:0000256" key="4">
    <source>
        <dbReference type="ARBA" id="ARBA00023125"/>
    </source>
</evidence>
<keyword evidence="3" id="KW-0805">Transcription regulation</keyword>
<keyword evidence="5" id="KW-0804">Transcription</keyword>
<dbReference type="SUPFAM" id="SSF52172">
    <property type="entry name" value="CheY-like"/>
    <property type="match status" value="1"/>
</dbReference>
<accession>A0A0A8HLR8</accession>
<evidence type="ECO:0000313" key="9">
    <source>
        <dbReference type="EMBL" id="RIO44338.1"/>
    </source>
</evidence>
<dbReference type="EMBL" id="QXVO01000030">
    <property type="protein sequence ID" value="RIO44338.1"/>
    <property type="molecule type" value="Genomic_DNA"/>
</dbReference>
<dbReference type="PIRSF" id="PIRSF036382">
    <property type="entry name" value="RR_antiterm"/>
    <property type="match status" value="1"/>
</dbReference>
<dbReference type="PROSITE" id="PS50110">
    <property type="entry name" value="RESPONSE_REGULATORY"/>
    <property type="match status" value="1"/>
</dbReference>
<name>A0A0A8HLR8_STAHY</name>
<dbReference type="Gene3D" id="1.10.10.10">
    <property type="entry name" value="Winged helix-like DNA-binding domain superfamily/Winged helix DNA-binding domain"/>
    <property type="match status" value="1"/>
</dbReference>
<dbReference type="GO" id="GO:0003723">
    <property type="term" value="F:RNA binding"/>
    <property type="evidence" value="ECO:0007669"/>
    <property type="project" value="InterPro"/>
</dbReference>
<protein>
    <submittedName>
        <fullName evidence="9">Response regulator</fullName>
    </submittedName>
</protein>
<dbReference type="Pfam" id="PF03861">
    <property type="entry name" value="ANTAR"/>
    <property type="match status" value="1"/>
</dbReference>
<dbReference type="RefSeq" id="WP_039643792.1">
    <property type="nucleotide sequence ID" value="NZ_CP008747.1"/>
</dbReference>
<dbReference type="PROSITE" id="PS50921">
    <property type="entry name" value="ANTAR"/>
    <property type="match status" value="1"/>
</dbReference>
<dbReference type="GO" id="GO:0000160">
    <property type="term" value="P:phosphorelay signal transduction system"/>
    <property type="evidence" value="ECO:0007669"/>
    <property type="project" value="UniProtKB-KW"/>
</dbReference>
<evidence type="ECO:0000313" key="10">
    <source>
        <dbReference type="Proteomes" id="UP000285625"/>
    </source>
</evidence>
<dbReference type="AlphaFoldDB" id="A0A0A8HLR8"/>
<evidence type="ECO:0000256" key="1">
    <source>
        <dbReference type="ARBA" id="ARBA00022553"/>
    </source>
</evidence>
<gene>
    <name evidence="9" type="ORF">BUZ57_09410</name>
</gene>
<keyword evidence="1 6" id="KW-0597">Phosphoprotein</keyword>
<dbReference type="KEGG" id="shu:SHYC_01285"/>
<feature type="domain" description="ANTAR" evidence="8">
    <location>
        <begin position="124"/>
        <end position="185"/>
    </location>
</feature>
<dbReference type="GeneID" id="41072103"/>
<dbReference type="InterPro" id="IPR036388">
    <property type="entry name" value="WH-like_DNA-bd_sf"/>
</dbReference>
<dbReference type="InterPro" id="IPR005561">
    <property type="entry name" value="ANTAR"/>
</dbReference>
<dbReference type="SMART" id="SM00448">
    <property type="entry name" value="REC"/>
    <property type="match status" value="1"/>
</dbReference>
<evidence type="ECO:0000256" key="5">
    <source>
        <dbReference type="ARBA" id="ARBA00023163"/>
    </source>
</evidence>
<dbReference type="InterPro" id="IPR008327">
    <property type="entry name" value="Sig_transdc_resp-reg_antiterm"/>
</dbReference>
<dbReference type="HOGENOM" id="CLU_000445_65_0_9"/>
<sequence>MSKNVLVVEDEAIIRLDIIEMIKDLGYKVIGAVSTGEKAIEFVHKNQPDLILMDIKLPQLNGIKASKIISKKFDIPILILTAYSQPEYIEEAKKTNIMGYLIKPITESQLLPAMEIIFSQSAKQLQLKNEIQHKDANLKHRKCIEKAKGLLMDHQHITEQQAYRKIRKLSMHHQMEMYKVAIQIIKKLDH</sequence>
<dbReference type="PANTHER" id="PTHR44591:SF20">
    <property type="entry name" value="PROTEIN PILH"/>
    <property type="match status" value="1"/>
</dbReference>
<dbReference type="InterPro" id="IPR050595">
    <property type="entry name" value="Bact_response_regulator"/>
</dbReference>
<comment type="caution">
    <text evidence="9">The sequence shown here is derived from an EMBL/GenBank/DDBJ whole genome shotgun (WGS) entry which is preliminary data.</text>
</comment>
<dbReference type="SMART" id="SM01012">
    <property type="entry name" value="ANTAR"/>
    <property type="match status" value="1"/>
</dbReference>
<reference evidence="9 10" key="1">
    <citation type="journal article" date="2016" name="Front. Microbiol.">
        <title>Comprehensive Phylogenetic Analysis of Bovine Non-aureus Staphylococci Species Based on Whole-Genome Sequencing.</title>
        <authorList>
            <person name="Naushad S."/>
            <person name="Barkema H.W."/>
            <person name="Luby C."/>
            <person name="Condas L.A."/>
            <person name="Nobrega D.B."/>
            <person name="Carson D.A."/>
            <person name="De Buck J."/>
        </authorList>
    </citation>
    <scope>NUCLEOTIDE SEQUENCE [LARGE SCALE GENOMIC DNA]</scope>
    <source>
        <strain evidence="9 10">SNUC 5959</strain>
    </source>
</reference>
<dbReference type="PANTHER" id="PTHR44591">
    <property type="entry name" value="STRESS RESPONSE REGULATOR PROTEIN 1"/>
    <property type="match status" value="1"/>
</dbReference>
<feature type="modified residue" description="4-aspartylphosphate" evidence="6">
    <location>
        <position position="54"/>
    </location>
</feature>
<dbReference type="InterPro" id="IPR011006">
    <property type="entry name" value="CheY-like_superfamily"/>
</dbReference>